<accession>A0A811K7F9</accession>
<evidence type="ECO:0000256" key="1">
    <source>
        <dbReference type="SAM" id="SignalP"/>
    </source>
</evidence>
<comment type="caution">
    <text evidence="2">The sequence shown here is derived from an EMBL/GenBank/DDBJ whole genome shotgun (WGS) entry which is preliminary data.</text>
</comment>
<keyword evidence="1" id="KW-0732">Signal</keyword>
<feature type="chain" id="PRO_5035594748" evidence="1">
    <location>
        <begin position="21"/>
        <end position="102"/>
    </location>
</feature>
<dbReference type="OrthoDB" id="5828232at2759"/>
<feature type="signal peptide" evidence="1">
    <location>
        <begin position="1"/>
        <end position="20"/>
    </location>
</feature>
<gene>
    <name evidence="2" type="ORF">BOKJ2_LOCUS3989</name>
</gene>
<protein>
    <submittedName>
        <fullName evidence="2">Uncharacterized protein</fullName>
    </submittedName>
</protein>
<dbReference type="EMBL" id="CAJFCW020000002">
    <property type="protein sequence ID" value="CAG9094888.1"/>
    <property type="molecule type" value="Genomic_DNA"/>
</dbReference>
<sequence length="102" mass="11666">MCSRILTLLLLLVSLLVISAEKQRLTPLYGMLRPGSLRLNSRQLRSESVPLAELADQQYPAPPPHMVQIKREKPMLMGYGWEQCEFSPMSCLLRRRRSANNA</sequence>
<dbReference type="Proteomes" id="UP000614601">
    <property type="component" value="Unassembled WGS sequence"/>
</dbReference>
<reference evidence="2" key="1">
    <citation type="submission" date="2020-09" db="EMBL/GenBank/DDBJ databases">
        <authorList>
            <person name="Kikuchi T."/>
        </authorList>
    </citation>
    <scope>NUCLEOTIDE SEQUENCE</scope>
    <source>
        <strain evidence="2">SH1</strain>
    </source>
</reference>
<evidence type="ECO:0000313" key="3">
    <source>
        <dbReference type="Proteomes" id="UP000614601"/>
    </source>
</evidence>
<dbReference type="EMBL" id="CAJFDH010000002">
    <property type="protein sequence ID" value="CAD5212009.1"/>
    <property type="molecule type" value="Genomic_DNA"/>
</dbReference>
<evidence type="ECO:0000313" key="2">
    <source>
        <dbReference type="EMBL" id="CAD5212009.1"/>
    </source>
</evidence>
<name>A0A811K7F9_9BILA</name>
<keyword evidence="3" id="KW-1185">Reference proteome</keyword>
<dbReference type="AlphaFoldDB" id="A0A811K7F9"/>
<dbReference type="Proteomes" id="UP000783686">
    <property type="component" value="Unassembled WGS sequence"/>
</dbReference>
<proteinExistence type="predicted"/>
<organism evidence="2 3">
    <name type="scientific">Bursaphelenchus okinawaensis</name>
    <dbReference type="NCBI Taxonomy" id="465554"/>
    <lineage>
        <taxon>Eukaryota</taxon>
        <taxon>Metazoa</taxon>
        <taxon>Ecdysozoa</taxon>
        <taxon>Nematoda</taxon>
        <taxon>Chromadorea</taxon>
        <taxon>Rhabditida</taxon>
        <taxon>Tylenchina</taxon>
        <taxon>Tylenchomorpha</taxon>
        <taxon>Aphelenchoidea</taxon>
        <taxon>Aphelenchoididae</taxon>
        <taxon>Bursaphelenchus</taxon>
    </lineage>
</organism>